<feature type="region of interest" description="Disordered" evidence="1">
    <location>
        <begin position="1"/>
        <end position="24"/>
    </location>
</feature>
<dbReference type="EMBL" id="CM016554">
    <property type="protein sequence ID" value="TKW29685.1"/>
    <property type="molecule type" value="Genomic_DNA"/>
</dbReference>
<feature type="compositionally biased region" description="Basic and acidic residues" evidence="1">
    <location>
        <begin position="11"/>
        <end position="22"/>
    </location>
</feature>
<protein>
    <submittedName>
        <fullName evidence="2">Uncharacterized protein</fullName>
    </submittedName>
</protein>
<organism evidence="2 3">
    <name type="scientific">Setaria viridis</name>
    <name type="common">Green bristlegrass</name>
    <name type="synonym">Setaria italica subsp. viridis</name>
    <dbReference type="NCBI Taxonomy" id="4556"/>
    <lineage>
        <taxon>Eukaryota</taxon>
        <taxon>Viridiplantae</taxon>
        <taxon>Streptophyta</taxon>
        <taxon>Embryophyta</taxon>
        <taxon>Tracheophyta</taxon>
        <taxon>Spermatophyta</taxon>
        <taxon>Magnoliopsida</taxon>
        <taxon>Liliopsida</taxon>
        <taxon>Poales</taxon>
        <taxon>Poaceae</taxon>
        <taxon>PACMAD clade</taxon>
        <taxon>Panicoideae</taxon>
        <taxon>Panicodae</taxon>
        <taxon>Paniceae</taxon>
        <taxon>Cenchrinae</taxon>
        <taxon>Setaria</taxon>
    </lineage>
</organism>
<evidence type="ECO:0000313" key="2">
    <source>
        <dbReference type="EMBL" id="TKW29685.1"/>
    </source>
</evidence>
<reference evidence="2" key="1">
    <citation type="submission" date="2019-03" db="EMBL/GenBank/DDBJ databases">
        <title>WGS assembly of Setaria viridis.</title>
        <authorList>
            <person name="Huang P."/>
            <person name="Jenkins J."/>
            <person name="Grimwood J."/>
            <person name="Barry K."/>
            <person name="Healey A."/>
            <person name="Mamidi S."/>
            <person name="Sreedasyam A."/>
            <person name="Shu S."/>
            <person name="Feldman M."/>
            <person name="Wu J."/>
            <person name="Yu Y."/>
            <person name="Chen C."/>
            <person name="Johnson J."/>
            <person name="Rokhsar D."/>
            <person name="Baxter I."/>
            <person name="Schmutz J."/>
            <person name="Brutnell T."/>
            <person name="Kellogg E."/>
        </authorList>
    </citation>
    <scope>NUCLEOTIDE SEQUENCE [LARGE SCALE GENOMIC DNA]</scope>
</reference>
<sequence>MAPEGGGEAGEAERRDDERAVERPVLSTARLLNHNRRLRIKRLAGTWGWTVNGIPSTPVVAARAEGRPTPPAGQPRGGEGSHGKEPRASPPLSAAAPRDRRLTIPEQRQPVCKPGRRRCSARRQPVCTPACAGEAMSPPPSQVQVQILVEALMVAFPGITSWASDQVDSKH</sequence>
<dbReference type="Proteomes" id="UP000298652">
    <property type="component" value="Chromosome 3"/>
</dbReference>
<proteinExistence type="predicted"/>
<evidence type="ECO:0000313" key="3">
    <source>
        <dbReference type="Proteomes" id="UP000298652"/>
    </source>
</evidence>
<gene>
    <name evidence="2" type="ORF">SEVIR_3G412350v2</name>
</gene>
<dbReference type="AlphaFoldDB" id="A0A4U6VLH4"/>
<keyword evidence="3" id="KW-1185">Reference proteome</keyword>
<evidence type="ECO:0000256" key="1">
    <source>
        <dbReference type="SAM" id="MobiDB-lite"/>
    </source>
</evidence>
<accession>A0A4U6VLH4</accession>
<name>A0A4U6VLH4_SETVI</name>
<feature type="region of interest" description="Disordered" evidence="1">
    <location>
        <begin position="61"/>
        <end position="116"/>
    </location>
</feature>
<dbReference type="Gramene" id="TKW29685">
    <property type="protein sequence ID" value="TKW29685"/>
    <property type="gene ID" value="SEVIR_3G412350v2"/>
</dbReference>